<keyword evidence="2" id="KW-1185">Reference proteome</keyword>
<dbReference type="KEGG" id="cbot:ATE48_01410"/>
<gene>
    <name evidence="1" type="ORF">ATE48_01410</name>
</gene>
<name>A0A1B1ADP3_9PROT</name>
<accession>A0A1B1ADP3</accession>
<dbReference type="AlphaFoldDB" id="A0A1B1ADP3"/>
<reference evidence="1 2" key="1">
    <citation type="submission" date="2015-11" db="EMBL/GenBank/DDBJ databases">
        <title>Whole-Genome Sequence of Candidatus Oderbacter manganicum from the National Park Lower Oder Valley, Germany.</title>
        <authorList>
            <person name="Braun B."/>
            <person name="Liere K."/>
            <person name="Szewzyk U."/>
        </authorList>
    </citation>
    <scope>NUCLEOTIDE SEQUENCE [LARGE SCALE GENOMIC DNA]</scope>
    <source>
        <strain evidence="1 2">OTSz_A_272</strain>
    </source>
</reference>
<evidence type="ECO:0000313" key="1">
    <source>
        <dbReference type="EMBL" id="ANP44671.1"/>
    </source>
</evidence>
<dbReference type="STRING" id="1759059.ATE48_01410"/>
<evidence type="ECO:0000313" key="2">
    <source>
        <dbReference type="Proteomes" id="UP000092498"/>
    </source>
</evidence>
<dbReference type="EMBL" id="CP013244">
    <property type="protein sequence ID" value="ANP44671.1"/>
    <property type="molecule type" value="Genomic_DNA"/>
</dbReference>
<proteinExistence type="predicted"/>
<sequence length="121" mass="13234">MPPDQQVRGCWINRDVGATTMRWLPDRNRPEVLAGSRLVFRQVGSPVSTRFTLEPSDNGHSLCELDTSGAATKCWRVARGEGGPLEGGRAFIDSHGEALRITVVGDGPERVIFQGRRDGCD</sequence>
<organism evidence="1 2">
    <name type="scientific">Candidatus Viadribacter manganicus</name>
    <dbReference type="NCBI Taxonomy" id="1759059"/>
    <lineage>
        <taxon>Bacteria</taxon>
        <taxon>Pseudomonadati</taxon>
        <taxon>Pseudomonadota</taxon>
        <taxon>Alphaproteobacteria</taxon>
        <taxon>Hyphomonadales</taxon>
        <taxon>Hyphomonadaceae</taxon>
        <taxon>Candidatus Viadribacter</taxon>
    </lineage>
</organism>
<protein>
    <submittedName>
        <fullName evidence="1">Uncharacterized protein</fullName>
    </submittedName>
</protein>
<dbReference type="Proteomes" id="UP000092498">
    <property type="component" value="Chromosome"/>
</dbReference>
<dbReference type="InParanoid" id="A0A1B1ADP3"/>